<evidence type="ECO:0000256" key="1">
    <source>
        <dbReference type="ARBA" id="ARBA00004141"/>
    </source>
</evidence>
<comment type="similarity">
    <text evidence="2">Belongs to the PA-phosphatase related phosphoesterase family.</text>
</comment>
<organism evidence="8 9">
    <name type="scientific">Tetrapyrgos nigripes</name>
    <dbReference type="NCBI Taxonomy" id="182062"/>
    <lineage>
        <taxon>Eukaryota</taxon>
        <taxon>Fungi</taxon>
        <taxon>Dikarya</taxon>
        <taxon>Basidiomycota</taxon>
        <taxon>Agaricomycotina</taxon>
        <taxon>Agaricomycetes</taxon>
        <taxon>Agaricomycetidae</taxon>
        <taxon>Agaricales</taxon>
        <taxon>Marasmiineae</taxon>
        <taxon>Marasmiaceae</taxon>
        <taxon>Tetrapyrgos</taxon>
    </lineage>
</organism>
<dbReference type="AlphaFoldDB" id="A0A8H5LPV8"/>
<evidence type="ECO:0000256" key="3">
    <source>
        <dbReference type="ARBA" id="ARBA00022692"/>
    </source>
</evidence>
<feature type="transmembrane region" description="Helical" evidence="6">
    <location>
        <begin position="212"/>
        <end position="234"/>
    </location>
</feature>
<keyword evidence="3 6" id="KW-0812">Transmembrane</keyword>
<keyword evidence="4 6" id="KW-1133">Transmembrane helix</keyword>
<dbReference type="CDD" id="cd03390">
    <property type="entry name" value="PAP2_containing_1_like"/>
    <property type="match status" value="1"/>
</dbReference>
<dbReference type="InterPro" id="IPR000326">
    <property type="entry name" value="PAP2/HPO"/>
</dbReference>
<evidence type="ECO:0000256" key="2">
    <source>
        <dbReference type="ARBA" id="ARBA00008816"/>
    </source>
</evidence>
<keyword evidence="9" id="KW-1185">Reference proteome</keyword>
<dbReference type="OrthoDB" id="10030083at2759"/>
<dbReference type="InterPro" id="IPR043216">
    <property type="entry name" value="PAP-like"/>
</dbReference>
<gene>
    <name evidence="8" type="ORF">D9758_003176</name>
</gene>
<dbReference type="GO" id="GO:0016020">
    <property type="term" value="C:membrane"/>
    <property type="evidence" value="ECO:0007669"/>
    <property type="project" value="UniProtKB-SubCell"/>
</dbReference>
<dbReference type="SMART" id="SM00014">
    <property type="entry name" value="acidPPc"/>
    <property type="match status" value="1"/>
</dbReference>
<feature type="transmembrane region" description="Helical" evidence="6">
    <location>
        <begin position="20"/>
        <end position="41"/>
    </location>
</feature>
<name>A0A8H5LPV8_9AGAR</name>
<evidence type="ECO:0000259" key="7">
    <source>
        <dbReference type="SMART" id="SM00014"/>
    </source>
</evidence>
<proteinExistence type="inferred from homology"/>
<protein>
    <recommendedName>
        <fullName evidence="7">Phosphatidic acid phosphatase type 2/haloperoxidase domain-containing protein</fullName>
    </recommendedName>
</protein>
<dbReference type="Gene3D" id="1.20.144.10">
    <property type="entry name" value="Phosphatidic acid phosphatase type 2/haloperoxidase"/>
    <property type="match status" value="1"/>
</dbReference>
<feature type="transmembrane region" description="Helical" evidence="6">
    <location>
        <begin position="73"/>
        <end position="92"/>
    </location>
</feature>
<dbReference type="GO" id="GO:0008195">
    <property type="term" value="F:phosphatidate phosphatase activity"/>
    <property type="evidence" value="ECO:0007669"/>
    <property type="project" value="TreeGrafter"/>
</dbReference>
<dbReference type="PANTHER" id="PTHR10165:SF84">
    <property type="entry name" value="PHOSPHATIDIC ACID PHOSPHATASE BETA"/>
    <property type="match status" value="1"/>
</dbReference>
<feature type="transmembrane region" description="Helical" evidence="6">
    <location>
        <begin position="104"/>
        <end position="125"/>
    </location>
</feature>
<evidence type="ECO:0000256" key="6">
    <source>
        <dbReference type="SAM" id="Phobius"/>
    </source>
</evidence>
<sequence>MADVGRKYQTTRTFSLGLWFRLHGVDLITMALMGALGLGIYEAPPAPSRSFPVYFQDGEVVYPEFAYPLRHEIVPIFAAALIAFFAPFFFICLFQARLRSANHFLTTTMGVLKSLVTAAVFQVWVKWLIGGLRPHFLTVCQPNIQPNSAPSGNGFASIMYDRTICTGDKDQIDDSLESFPSGHSTAGWAGLLFLALYINAQLKVMSAHNPSYWKMILMFAPILGATLISGALTIDEFHNWYDVLAGAIIGSSAALVAYRQTFAAILDWRLNHILLPRTTSLFMRRPRYGAECPFGTANVPFTREGEWGLETSRNPNGANANANAV</sequence>
<dbReference type="SUPFAM" id="SSF48317">
    <property type="entry name" value="Acid phosphatase/Vanadium-dependent haloperoxidase"/>
    <property type="match status" value="1"/>
</dbReference>
<feature type="domain" description="Phosphatidic acid phosphatase type 2/haloperoxidase" evidence="7">
    <location>
        <begin position="111"/>
        <end position="258"/>
    </location>
</feature>
<dbReference type="PANTHER" id="PTHR10165">
    <property type="entry name" value="LIPID PHOSPHATE PHOSPHATASE"/>
    <property type="match status" value="1"/>
</dbReference>
<evidence type="ECO:0000313" key="8">
    <source>
        <dbReference type="EMBL" id="KAF5365600.1"/>
    </source>
</evidence>
<comment type="subcellular location">
    <subcellularLocation>
        <location evidence="1">Membrane</location>
        <topology evidence="1">Multi-pass membrane protein</topology>
    </subcellularLocation>
</comment>
<dbReference type="GO" id="GO:0046839">
    <property type="term" value="P:phospholipid dephosphorylation"/>
    <property type="evidence" value="ECO:0007669"/>
    <property type="project" value="TreeGrafter"/>
</dbReference>
<dbReference type="EMBL" id="JAACJM010000026">
    <property type="protein sequence ID" value="KAF5365600.1"/>
    <property type="molecule type" value="Genomic_DNA"/>
</dbReference>
<dbReference type="Proteomes" id="UP000559256">
    <property type="component" value="Unassembled WGS sequence"/>
</dbReference>
<evidence type="ECO:0000256" key="4">
    <source>
        <dbReference type="ARBA" id="ARBA00022989"/>
    </source>
</evidence>
<accession>A0A8H5LPV8</accession>
<dbReference type="Pfam" id="PF01569">
    <property type="entry name" value="PAP2"/>
    <property type="match status" value="1"/>
</dbReference>
<comment type="caution">
    <text evidence="8">The sequence shown here is derived from an EMBL/GenBank/DDBJ whole genome shotgun (WGS) entry which is preliminary data.</text>
</comment>
<dbReference type="InterPro" id="IPR036938">
    <property type="entry name" value="PAP2/HPO_sf"/>
</dbReference>
<dbReference type="GO" id="GO:0006644">
    <property type="term" value="P:phospholipid metabolic process"/>
    <property type="evidence" value="ECO:0007669"/>
    <property type="project" value="InterPro"/>
</dbReference>
<keyword evidence="5 6" id="KW-0472">Membrane</keyword>
<feature type="transmembrane region" description="Helical" evidence="6">
    <location>
        <begin position="240"/>
        <end position="258"/>
    </location>
</feature>
<reference evidence="8 9" key="1">
    <citation type="journal article" date="2020" name="ISME J.">
        <title>Uncovering the hidden diversity of litter-decomposition mechanisms in mushroom-forming fungi.</title>
        <authorList>
            <person name="Floudas D."/>
            <person name="Bentzer J."/>
            <person name="Ahren D."/>
            <person name="Johansson T."/>
            <person name="Persson P."/>
            <person name="Tunlid A."/>
        </authorList>
    </citation>
    <scope>NUCLEOTIDE SEQUENCE [LARGE SCALE GENOMIC DNA]</scope>
    <source>
        <strain evidence="8 9">CBS 291.85</strain>
    </source>
</reference>
<evidence type="ECO:0000313" key="9">
    <source>
        <dbReference type="Proteomes" id="UP000559256"/>
    </source>
</evidence>
<evidence type="ECO:0000256" key="5">
    <source>
        <dbReference type="ARBA" id="ARBA00023136"/>
    </source>
</evidence>
<feature type="transmembrane region" description="Helical" evidence="6">
    <location>
        <begin position="182"/>
        <end position="200"/>
    </location>
</feature>